<evidence type="ECO:0000313" key="4">
    <source>
        <dbReference type="Proteomes" id="UP000580043"/>
    </source>
</evidence>
<dbReference type="Proteomes" id="UP000580043">
    <property type="component" value="Unassembled WGS sequence"/>
</dbReference>
<reference evidence="3 4" key="1">
    <citation type="submission" date="2020-04" db="EMBL/GenBank/DDBJ databases">
        <title>Zoogloea sp. G-4-1-14 isolated from soil.</title>
        <authorList>
            <person name="Dahal R.H."/>
        </authorList>
    </citation>
    <scope>NUCLEOTIDE SEQUENCE [LARGE SCALE GENOMIC DNA]</scope>
    <source>
        <strain evidence="3 4">G-4-1-14</strain>
    </source>
</reference>
<protein>
    <submittedName>
        <fullName evidence="3">Methyltransferase domain-containing protein</fullName>
    </submittedName>
</protein>
<keyword evidence="3" id="KW-0489">Methyltransferase</keyword>
<dbReference type="RefSeq" id="WP_169143929.1">
    <property type="nucleotide sequence ID" value="NZ_JABBGA010000001.1"/>
</dbReference>
<dbReference type="GO" id="GO:0008757">
    <property type="term" value="F:S-adenosylmethionine-dependent methyltransferase activity"/>
    <property type="evidence" value="ECO:0007669"/>
    <property type="project" value="InterPro"/>
</dbReference>
<gene>
    <name evidence="3" type="ORF">HHL15_00875</name>
</gene>
<dbReference type="InterPro" id="IPR013216">
    <property type="entry name" value="Methyltransf_11"/>
</dbReference>
<evidence type="ECO:0000313" key="3">
    <source>
        <dbReference type="EMBL" id="NML24285.1"/>
    </source>
</evidence>
<keyword evidence="4" id="KW-1185">Reference proteome</keyword>
<dbReference type="SUPFAM" id="SSF53335">
    <property type="entry name" value="S-adenosyl-L-methionine-dependent methyltransferases"/>
    <property type="match status" value="1"/>
</dbReference>
<evidence type="ECO:0000256" key="1">
    <source>
        <dbReference type="SAM" id="MobiDB-lite"/>
    </source>
</evidence>
<dbReference type="AlphaFoldDB" id="A0A848FZQ0"/>
<dbReference type="EMBL" id="JABBGA010000001">
    <property type="protein sequence ID" value="NML24285.1"/>
    <property type="molecule type" value="Genomic_DNA"/>
</dbReference>
<name>A0A848FZQ0_9RHOO</name>
<comment type="caution">
    <text evidence="3">The sequence shown here is derived from an EMBL/GenBank/DDBJ whole genome shotgun (WGS) entry which is preliminary data.</text>
</comment>
<dbReference type="Pfam" id="PF08241">
    <property type="entry name" value="Methyltransf_11"/>
    <property type="match status" value="1"/>
</dbReference>
<proteinExistence type="predicted"/>
<evidence type="ECO:0000259" key="2">
    <source>
        <dbReference type="Pfam" id="PF08241"/>
    </source>
</evidence>
<feature type="region of interest" description="Disordered" evidence="1">
    <location>
        <begin position="236"/>
        <end position="257"/>
    </location>
</feature>
<feature type="compositionally biased region" description="Basic and acidic residues" evidence="1">
    <location>
        <begin position="243"/>
        <end position="257"/>
    </location>
</feature>
<sequence>MSPSESFPGLHAWLDTPLGRYVMAWEVARIDALVSDIFGYNAVQLGMPEADFLRANRMPLRFRAGAGDVQVEADHAALPFAAASLDLVVLPHVLEFAANPHQVLREVERVLVPEGHVVIAGFNPFSLFGLRRRLARECGDYPWHGQYLSVRRIRDWLALLSFEAGSQASGCFMPAVEQQKWIDRLGLMDRAGARWWPIGGGVYVIHAIKRVQGMRLIMPKWDRKARARALAPLIQKAGSSSRDFPRKTTEESDFGRD</sequence>
<accession>A0A848FZQ0</accession>
<dbReference type="GO" id="GO:0032259">
    <property type="term" value="P:methylation"/>
    <property type="evidence" value="ECO:0007669"/>
    <property type="project" value="UniProtKB-KW"/>
</dbReference>
<dbReference type="Gene3D" id="3.40.50.150">
    <property type="entry name" value="Vaccinia Virus protein VP39"/>
    <property type="match status" value="1"/>
</dbReference>
<keyword evidence="3" id="KW-0808">Transferase</keyword>
<dbReference type="InterPro" id="IPR029063">
    <property type="entry name" value="SAM-dependent_MTases_sf"/>
</dbReference>
<organism evidence="3 4">
    <name type="scientific">Zoogloea dura</name>
    <dbReference type="NCBI Taxonomy" id="2728840"/>
    <lineage>
        <taxon>Bacteria</taxon>
        <taxon>Pseudomonadati</taxon>
        <taxon>Pseudomonadota</taxon>
        <taxon>Betaproteobacteria</taxon>
        <taxon>Rhodocyclales</taxon>
        <taxon>Zoogloeaceae</taxon>
        <taxon>Zoogloea</taxon>
    </lineage>
</organism>
<feature type="domain" description="Methyltransferase type 11" evidence="2">
    <location>
        <begin position="70"/>
        <end position="119"/>
    </location>
</feature>